<dbReference type="GO" id="GO:0009408">
    <property type="term" value="P:response to heat"/>
    <property type="evidence" value="ECO:0007669"/>
    <property type="project" value="UniProtKB-ARBA"/>
</dbReference>
<dbReference type="InterPro" id="IPR001436">
    <property type="entry name" value="Alpha-crystallin/sHSP_animal"/>
</dbReference>
<evidence type="ECO:0000256" key="2">
    <source>
        <dbReference type="PIRSR" id="PIRSR036514-1"/>
    </source>
</evidence>
<sequence>MSVVPLMFRDWWDDLEFPTRTSRLLDQHFGTGLRRDDLLSSVWNSRPTMLRSGYLRPWQRSPTSLQKQESGSTLNIDNEKFEVILDVQQFTPNEITVKVTDKFVLVEGKHEERQDEHGFVSRQFSRRYMLPSDVNPDNVTSSLSSDGLLTITAPMKKLPPPATERVVPISQTGPSSKEDNAKKIETTTA</sequence>
<dbReference type="Gene3D" id="2.60.40.790">
    <property type="match status" value="1"/>
</dbReference>
<dbReference type="GO" id="GO:0005737">
    <property type="term" value="C:cytoplasm"/>
    <property type="evidence" value="ECO:0007669"/>
    <property type="project" value="TreeGrafter"/>
</dbReference>
<dbReference type="OrthoDB" id="1431247at2759"/>
<evidence type="ECO:0000313" key="7">
    <source>
        <dbReference type="EMBL" id="JAC53891.1"/>
    </source>
</evidence>
<dbReference type="SUPFAM" id="SSF49764">
    <property type="entry name" value="HSP20-like chaperones"/>
    <property type="match status" value="1"/>
</dbReference>
<dbReference type="KEGG" id="bdr:105227733"/>
<keyword evidence="2" id="KW-0479">Metal-binding</keyword>
<dbReference type="GO" id="GO:0042026">
    <property type="term" value="P:protein refolding"/>
    <property type="evidence" value="ECO:0007669"/>
    <property type="project" value="TreeGrafter"/>
</dbReference>
<evidence type="ECO:0000313" key="9">
    <source>
        <dbReference type="RefSeq" id="XP_011205529.1"/>
    </source>
</evidence>
<dbReference type="InterPro" id="IPR008978">
    <property type="entry name" value="HSP20-like_chaperone"/>
</dbReference>
<dbReference type="InterPro" id="IPR002068">
    <property type="entry name" value="A-crystallin/Hsp20_dom"/>
</dbReference>
<dbReference type="RefSeq" id="XP_011205529.1">
    <property type="nucleotide sequence ID" value="XM_011207227.3"/>
</dbReference>
<dbReference type="InterPro" id="IPR055269">
    <property type="entry name" value="Alpha-crystallin/HSP_16"/>
</dbReference>
<dbReference type="EMBL" id="GAKP01005061">
    <property type="protein sequence ID" value="JAC53891.1"/>
    <property type="molecule type" value="Transcribed_RNA"/>
</dbReference>
<feature type="domain" description="SHSP" evidence="6">
    <location>
        <begin position="63"/>
        <end position="172"/>
    </location>
</feature>
<feature type="binding site" evidence="2">
    <location>
        <position position="110"/>
    </location>
    <ligand>
        <name>Zn(2+)</name>
        <dbReference type="ChEBI" id="CHEBI:29105"/>
        <label>1</label>
    </ligand>
</feature>
<reference evidence="9 10" key="2">
    <citation type="submission" date="2025-04" db="UniProtKB">
        <authorList>
            <consortium name="RefSeq"/>
        </authorList>
    </citation>
    <scope>IDENTIFICATION</scope>
    <source>
        <strain evidence="9 10">Punador</strain>
    </source>
</reference>
<accession>A0A034WE97</accession>
<evidence type="ECO:0000256" key="1">
    <source>
        <dbReference type="PIRNR" id="PIRNR036514"/>
    </source>
</evidence>
<dbReference type="RefSeq" id="XP_011205530.1">
    <property type="nucleotide sequence ID" value="XM_011207228.3"/>
</dbReference>
<proteinExistence type="inferred from homology"/>
<dbReference type="Proteomes" id="UP001652620">
    <property type="component" value="Chromosome 3"/>
</dbReference>
<comment type="similarity">
    <text evidence="1 3 4">Belongs to the small heat shock protein (HSP20) family.</text>
</comment>
<dbReference type="EMBL" id="GAKP01005062">
    <property type="protein sequence ID" value="JAC53890.1"/>
    <property type="molecule type" value="Transcribed_RNA"/>
</dbReference>
<feature type="binding site" evidence="2">
    <location>
        <position position="117"/>
    </location>
    <ligand>
        <name>Zn(2+)</name>
        <dbReference type="ChEBI" id="CHEBI:29105"/>
        <label>1</label>
    </ligand>
</feature>
<evidence type="ECO:0000256" key="5">
    <source>
        <dbReference type="SAM" id="MobiDB-lite"/>
    </source>
</evidence>
<feature type="binding site" evidence="2">
    <location>
        <position position="112"/>
    </location>
    <ligand>
        <name>Zn(2+)</name>
        <dbReference type="ChEBI" id="CHEBI:29105"/>
        <label>1</label>
    </ligand>
</feature>
<feature type="region of interest" description="Disordered" evidence="5">
    <location>
        <begin position="153"/>
        <end position="189"/>
    </location>
</feature>
<dbReference type="GO" id="GO:0005634">
    <property type="term" value="C:nucleus"/>
    <property type="evidence" value="ECO:0007669"/>
    <property type="project" value="TreeGrafter"/>
</dbReference>
<organism evidence="7">
    <name type="scientific">Bactrocera dorsalis</name>
    <name type="common">Oriental fruit fly</name>
    <name type="synonym">Dacus dorsalis</name>
    <dbReference type="NCBI Taxonomy" id="27457"/>
    <lineage>
        <taxon>Eukaryota</taxon>
        <taxon>Metazoa</taxon>
        <taxon>Ecdysozoa</taxon>
        <taxon>Arthropoda</taxon>
        <taxon>Hexapoda</taxon>
        <taxon>Insecta</taxon>
        <taxon>Pterygota</taxon>
        <taxon>Neoptera</taxon>
        <taxon>Endopterygota</taxon>
        <taxon>Diptera</taxon>
        <taxon>Brachycera</taxon>
        <taxon>Muscomorpha</taxon>
        <taxon>Tephritoidea</taxon>
        <taxon>Tephritidae</taxon>
        <taxon>Bactrocera</taxon>
        <taxon>Bactrocera</taxon>
    </lineage>
</organism>
<dbReference type="PANTHER" id="PTHR45640:SF34">
    <property type="entry name" value="PROTEIN LETHAL(2)ESSENTIAL FOR LIFE"/>
    <property type="match status" value="1"/>
</dbReference>
<protein>
    <submittedName>
        <fullName evidence="7 9">Protein lethal(2)essential for life</fullName>
    </submittedName>
</protein>
<keyword evidence="2" id="KW-0862">Zinc</keyword>
<dbReference type="CDD" id="cd06526">
    <property type="entry name" value="metazoan_ACD"/>
    <property type="match status" value="1"/>
</dbReference>
<dbReference type="GO" id="GO:0046872">
    <property type="term" value="F:metal ion binding"/>
    <property type="evidence" value="ECO:0007669"/>
    <property type="project" value="UniProtKB-KW"/>
</dbReference>
<evidence type="ECO:0000313" key="8">
    <source>
        <dbReference type="Proteomes" id="UP001652620"/>
    </source>
</evidence>
<dbReference type="PIRSF" id="PIRSF036514">
    <property type="entry name" value="Sm_HSP_B1"/>
    <property type="match status" value="1"/>
</dbReference>
<dbReference type="AlphaFoldDB" id="A0A034WE97"/>
<gene>
    <name evidence="7" type="primary">L2EFL</name>
    <name evidence="9 10" type="synonym">LOC105227733</name>
</gene>
<dbReference type="PANTHER" id="PTHR45640">
    <property type="entry name" value="HEAT SHOCK PROTEIN HSP-12.2-RELATED"/>
    <property type="match status" value="1"/>
</dbReference>
<dbReference type="GeneID" id="105227733"/>
<feature type="compositionally biased region" description="Basic and acidic residues" evidence="5">
    <location>
        <begin position="176"/>
        <end position="189"/>
    </location>
</feature>
<reference evidence="7" key="1">
    <citation type="journal article" date="2014" name="BMC Genomics">
        <title>Characterizing the developmental transcriptome of the oriental fruit fly, Bactrocera dorsalis (Diptera: Tephritidae) through comparative genomic analysis with Drosophila melanogaster utilizing modENCODE datasets.</title>
        <authorList>
            <person name="Geib S.M."/>
            <person name="Calla B."/>
            <person name="Hall B."/>
            <person name="Hou S."/>
            <person name="Manoukis N.C."/>
        </authorList>
    </citation>
    <scope>NUCLEOTIDE SEQUENCE</scope>
    <source>
        <strain evidence="7">Punador</strain>
    </source>
</reference>
<keyword evidence="8" id="KW-1185">Reference proteome</keyword>
<evidence type="ECO:0000259" key="6">
    <source>
        <dbReference type="PROSITE" id="PS01031"/>
    </source>
</evidence>
<dbReference type="OMA" id="FRDWWED"/>
<evidence type="ECO:0000256" key="4">
    <source>
        <dbReference type="RuleBase" id="RU003616"/>
    </source>
</evidence>
<dbReference type="PROSITE" id="PS01031">
    <property type="entry name" value="SHSP"/>
    <property type="match status" value="1"/>
</dbReference>
<name>A0A034WE97_BACDO</name>
<dbReference type="GO" id="GO:0051082">
    <property type="term" value="F:unfolded protein binding"/>
    <property type="evidence" value="ECO:0007669"/>
    <property type="project" value="TreeGrafter"/>
</dbReference>
<dbReference type="PRINTS" id="PR00299">
    <property type="entry name" value="ACRYSTALLIN"/>
</dbReference>
<evidence type="ECO:0000313" key="10">
    <source>
        <dbReference type="RefSeq" id="XP_011205530.1"/>
    </source>
</evidence>
<evidence type="ECO:0000256" key="3">
    <source>
        <dbReference type="PROSITE-ProRule" id="PRU00285"/>
    </source>
</evidence>
<dbReference type="Pfam" id="PF00011">
    <property type="entry name" value="HSP20"/>
    <property type="match status" value="1"/>
</dbReference>